<keyword evidence="3 5" id="KW-0697">Rotamase</keyword>
<keyword evidence="6" id="KW-1133">Transmembrane helix</keyword>
<dbReference type="AlphaFoldDB" id="A0A6J8ECK3"/>
<keyword evidence="6" id="KW-0812">Transmembrane</keyword>
<gene>
    <name evidence="8" type="ORF">MCOR_50663</name>
</gene>
<evidence type="ECO:0000256" key="4">
    <source>
        <dbReference type="ARBA" id="ARBA00023235"/>
    </source>
</evidence>
<feature type="domain" description="PPIase FKBP-type" evidence="7">
    <location>
        <begin position="62"/>
        <end position="153"/>
    </location>
</feature>
<keyword evidence="4 5" id="KW-0413">Isomerase</keyword>
<dbReference type="SUPFAM" id="SSF54534">
    <property type="entry name" value="FKBP-like"/>
    <property type="match status" value="1"/>
</dbReference>
<dbReference type="InterPro" id="IPR046357">
    <property type="entry name" value="PPIase_dom_sf"/>
</dbReference>
<organism evidence="8 9">
    <name type="scientific">Mytilus coruscus</name>
    <name type="common">Sea mussel</name>
    <dbReference type="NCBI Taxonomy" id="42192"/>
    <lineage>
        <taxon>Eukaryota</taxon>
        <taxon>Metazoa</taxon>
        <taxon>Spiralia</taxon>
        <taxon>Lophotrochozoa</taxon>
        <taxon>Mollusca</taxon>
        <taxon>Bivalvia</taxon>
        <taxon>Autobranchia</taxon>
        <taxon>Pteriomorphia</taxon>
        <taxon>Mytilida</taxon>
        <taxon>Mytiloidea</taxon>
        <taxon>Mytilidae</taxon>
        <taxon>Mytilinae</taxon>
        <taxon>Mytilus</taxon>
    </lineage>
</organism>
<comment type="catalytic activity">
    <reaction evidence="1 5">
        <text>[protein]-peptidylproline (omega=180) = [protein]-peptidylproline (omega=0)</text>
        <dbReference type="Rhea" id="RHEA:16237"/>
        <dbReference type="Rhea" id="RHEA-COMP:10747"/>
        <dbReference type="Rhea" id="RHEA-COMP:10748"/>
        <dbReference type="ChEBI" id="CHEBI:83833"/>
        <dbReference type="ChEBI" id="CHEBI:83834"/>
        <dbReference type="EC" id="5.2.1.8"/>
    </reaction>
</comment>
<dbReference type="GO" id="GO:0005783">
    <property type="term" value="C:endoplasmic reticulum"/>
    <property type="evidence" value="ECO:0007669"/>
    <property type="project" value="TreeGrafter"/>
</dbReference>
<proteinExistence type="predicted"/>
<name>A0A6J8ECK3_MYTCO</name>
<accession>A0A6J8ECK3</accession>
<dbReference type="GO" id="GO:0003755">
    <property type="term" value="F:peptidyl-prolyl cis-trans isomerase activity"/>
    <property type="evidence" value="ECO:0007669"/>
    <property type="project" value="UniProtKB-KW"/>
</dbReference>
<dbReference type="InterPro" id="IPR001179">
    <property type="entry name" value="PPIase_FKBP_dom"/>
</dbReference>
<evidence type="ECO:0000256" key="2">
    <source>
        <dbReference type="ARBA" id="ARBA00013194"/>
    </source>
</evidence>
<reference evidence="8 9" key="1">
    <citation type="submission" date="2020-06" db="EMBL/GenBank/DDBJ databases">
        <authorList>
            <person name="Li R."/>
            <person name="Bekaert M."/>
        </authorList>
    </citation>
    <scope>NUCLEOTIDE SEQUENCE [LARGE SCALE GENOMIC DNA]</scope>
    <source>
        <strain evidence="9">wild</strain>
    </source>
</reference>
<evidence type="ECO:0000313" key="9">
    <source>
        <dbReference type="Proteomes" id="UP000507470"/>
    </source>
</evidence>
<dbReference type="OrthoDB" id="77911at2759"/>
<evidence type="ECO:0000313" key="8">
    <source>
        <dbReference type="EMBL" id="CAC5418210.1"/>
    </source>
</evidence>
<protein>
    <recommendedName>
        <fullName evidence="2 5">peptidylprolyl isomerase</fullName>
        <ecNumber evidence="2 5">5.2.1.8</ecNumber>
    </recommendedName>
</protein>
<dbReference type="Proteomes" id="UP000507470">
    <property type="component" value="Unassembled WGS sequence"/>
</dbReference>
<sequence length="195" mass="21113">MFGQQTVLDGNPGSSDGKILIKSELDIKTTYLPEDCTVVTKTGDTITLEYDVCSFLFSVTVSPNVTSAYDAYVNDEHKETSKETEDMPAGLLEFTIGKRMVVSGLDIGVVGMCPGEKRSIKIPPQLAWGEKGIPGIIPANAMARFDVELVKIEGQSWANWYVEILQIVCGICFAAGAIALGCEKIREKKGGKKSK</sequence>
<keyword evidence="9" id="KW-1185">Reference proteome</keyword>
<evidence type="ECO:0000256" key="5">
    <source>
        <dbReference type="PROSITE-ProRule" id="PRU00277"/>
    </source>
</evidence>
<dbReference type="PROSITE" id="PS50059">
    <property type="entry name" value="FKBP_PPIASE"/>
    <property type="match status" value="1"/>
</dbReference>
<dbReference type="EMBL" id="CACVKT020008885">
    <property type="protein sequence ID" value="CAC5418210.1"/>
    <property type="molecule type" value="Genomic_DNA"/>
</dbReference>
<evidence type="ECO:0000256" key="6">
    <source>
        <dbReference type="SAM" id="Phobius"/>
    </source>
</evidence>
<dbReference type="Pfam" id="PF00254">
    <property type="entry name" value="FKBP_C"/>
    <property type="match status" value="1"/>
</dbReference>
<dbReference type="Gene3D" id="3.10.50.40">
    <property type="match status" value="1"/>
</dbReference>
<dbReference type="PANTHER" id="PTHR45779">
    <property type="entry name" value="PEPTIDYLPROLYL ISOMERASE"/>
    <property type="match status" value="1"/>
</dbReference>
<evidence type="ECO:0000259" key="7">
    <source>
        <dbReference type="PROSITE" id="PS50059"/>
    </source>
</evidence>
<evidence type="ECO:0000256" key="1">
    <source>
        <dbReference type="ARBA" id="ARBA00000971"/>
    </source>
</evidence>
<feature type="transmembrane region" description="Helical" evidence="6">
    <location>
        <begin position="160"/>
        <end position="182"/>
    </location>
</feature>
<dbReference type="PANTHER" id="PTHR45779:SF15">
    <property type="entry name" value="FK506-BINDING PROTEIN 3"/>
    <property type="match status" value="1"/>
</dbReference>
<dbReference type="EC" id="5.2.1.8" evidence="2 5"/>
<evidence type="ECO:0000256" key="3">
    <source>
        <dbReference type="ARBA" id="ARBA00023110"/>
    </source>
</evidence>
<keyword evidence="6" id="KW-0472">Membrane</keyword>
<dbReference type="InterPro" id="IPR044609">
    <property type="entry name" value="FKBP2/11"/>
</dbReference>